<evidence type="ECO:0000256" key="2">
    <source>
        <dbReference type="ARBA" id="ARBA00008821"/>
    </source>
</evidence>
<dbReference type="InterPro" id="IPR006043">
    <property type="entry name" value="NCS2"/>
</dbReference>
<accession>A0A0C2DTU9</accession>
<keyword evidence="6 7" id="KW-0472">Membrane</keyword>
<keyword evidence="3" id="KW-0813">Transport</keyword>
<evidence type="ECO:0000256" key="5">
    <source>
        <dbReference type="ARBA" id="ARBA00022989"/>
    </source>
</evidence>
<evidence type="ECO:0000256" key="3">
    <source>
        <dbReference type="ARBA" id="ARBA00022448"/>
    </source>
</evidence>
<comment type="subcellular location">
    <subcellularLocation>
        <location evidence="1">Membrane</location>
        <topology evidence="1">Multi-pass membrane protein</topology>
    </subcellularLocation>
</comment>
<evidence type="ECO:0000313" key="9">
    <source>
        <dbReference type="Proteomes" id="UP000035068"/>
    </source>
</evidence>
<feature type="transmembrane region" description="Helical" evidence="7">
    <location>
        <begin position="138"/>
        <end position="158"/>
    </location>
</feature>
<feature type="transmembrane region" description="Helical" evidence="7">
    <location>
        <begin position="55"/>
        <end position="74"/>
    </location>
</feature>
<dbReference type="EMBL" id="JWJD01000002">
    <property type="protein sequence ID" value="KIH76879.1"/>
    <property type="molecule type" value="Genomic_DNA"/>
</dbReference>
<dbReference type="GO" id="GO:0005886">
    <property type="term" value="C:plasma membrane"/>
    <property type="evidence" value="ECO:0007669"/>
    <property type="project" value="TreeGrafter"/>
</dbReference>
<feature type="transmembrane region" description="Helical" evidence="7">
    <location>
        <begin position="411"/>
        <end position="434"/>
    </location>
</feature>
<dbReference type="NCBIfam" id="NF037981">
    <property type="entry name" value="NCS2_1"/>
    <property type="match status" value="1"/>
</dbReference>
<dbReference type="RefSeq" id="WP_040097932.1">
    <property type="nucleotide sequence ID" value="NZ_JWJD01000002.1"/>
</dbReference>
<sequence>MEQKPAGIIYGVNDIPPLRTTLLLAFQHAALALVFIVYPLMVLSEVSGTQAEAEAIVTASILAIAAGTFLQCLGRKGMGSGYLAVHISTPAWLPVAFQAVTMGGMGLLFGMTVVAGIFMIIFSRFLRHLRKVFPAEVCGVAILALGISMVGAAMTRMLGLGSDGQVDPNTVVVAAVTLTIIVALSVWPKGHIRLYSVMIGIVCGYVTALYLGVVDVASIRNMFDGGFLALPTLTVPEWKFEWVLLIPFLLVALVSSLDSVAGIVTCQKINQSEWVRPDMNNAGRGILADGVGVTLSGMLGTLGTGISTSHIALSSATGATARRIGLLAALMLLVLAFVPPIAKLLSQIPAPVMGVVLFYASVFLITSGIGLITTRMMDNRRVFMVGSSIVAGLFVMQFPELVAQLPSWLSSVAGSAFAVSSLCAIILNLLFLIGTSQTATIRIKSELVNLQEVRIFFEQNGGSWGARRQVIQRAEAAVNELLETLILMELACETIDVQARFDEYNLDVTVSYAGMALSALDQQPSTEQPLDEDAMLMRLPALLIRQYADRVSVDRVNQRQRVSLHFEH</sequence>
<gene>
    <name evidence="8" type="ORF">GFER_07195</name>
</gene>
<evidence type="ECO:0000256" key="6">
    <source>
        <dbReference type="ARBA" id="ARBA00023136"/>
    </source>
</evidence>
<dbReference type="PANTHER" id="PTHR42810:SF2">
    <property type="entry name" value="PURINE PERMEASE C1399.01C-RELATED"/>
    <property type="match status" value="1"/>
</dbReference>
<feature type="transmembrane region" description="Helical" evidence="7">
    <location>
        <begin position="324"/>
        <end position="342"/>
    </location>
</feature>
<dbReference type="Pfam" id="PF00860">
    <property type="entry name" value="Xan_ur_permease"/>
    <property type="match status" value="1"/>
</dbReference>
<evidence type="ECO:0000256" key="1">
    <source>
        <dbReference type="ARBA" id="ARBA00004141"/>
    </source>
</evidence>
<feature type="transmembrane region" description="Helical" evidence="7">
    <location>
        <begin position="382"/>
        <end position="399"/>
    </location>
</feature>
<reference evidence="8 9" key="1">
    <citation type="submission" date="2014-12" db="EMBL/GenBank/DDBJ databases">
        <title>Genomes of Geoalkalibacter ferrihydriticus and Geoalkalibacter subterraneus, two haloalkaliphilic metal-reducing members of the Geobacteraceae.</title>
        <authorList>
            <person name="Badalamenti J.P."/>
            <person name="Torres C.I."/>
            <person name="Krajmalnik-Brown R."/>
            <person name="Bond D.R."/>
        </authorList>
    </citation>
    <scope>NUCLEOTIDE SEQUENCE [LARGE SCALE GENOMIC DNA]</scope>
    <source>
        <strain evidence="8 9">DSM 17813</strain>
    </source>
</reference>
<organism evidence="8 9">
    <name type="scientific">Geoalkalibacter ferrihydriticus DSM 17813</name>
    <dbReference type="NCBI Taxonomy" id="1121915"/>
    <lineage>
        <taxon>Bacteria</taxon>
        <taxon>Pseudomonadati</taxon>
        <taxon>Thermodesulfobacteriota</taxon>
        <taxon>Desulfuromonadia</taxon>
        <taxon>Desulfuromonadales</taxon>
        <taxon>Geoalkalibacteraceae</taxon>
        <taxon>Geoalkalibacter</taxon>
    </lineage>
</organism>
<comment type="similarity">
    <text evidence="2">Belongs to the nucleobase:cation symporter-2 (NCS2) (TC 2.A.40) family.</text>
</comment>
<feature type="transmembrane region" description="Helical" evidence="7">
    <location>
        <begin position="21"/>
        <end position="43"/>
    </location>
</feature>
<dbReference type="Proteomes" id="UP000035068">
    <property type="component" value="Unassembled WGS sequence"/>
</dbReference>
<evidence type="ECO:0000256" key="7">
    <source>
        <dbReference type="SAM" id="Phobius"/>
    </source>
</evidence>
<dbReference type="AlphaFoldDB" id="A0A0C2DTU9"/>
<feature type="transmembrane region" description="Helical" evidence="7">
    <location>
        <begin position="106"/>
        <end position="126"/>
    </location>
</feature>
<keyword evidence="5 7" id="KW-1133">Transmembrane helix</keyword>
<feature type="transmembrane region" description="Helical" evidence="7">
    <location>
        <begin position="170"/>
        <end position="187"/>
    </location>
</feature>
<evidence type="ECO:0000256" key="4">
    <source>
        <dbReference type="ARBA" id="ARBA00022692"/>
    </source>
</evidence>
<feature type="transmembrane region" description="Helical" evidence="7">
    <location>
        <begin position="194"/>
        <end position="213"/>
    </location>
</feature>
<feature type="transmembrane region" description="Helical" evidence="7">
    <location>
        <begin position="348"/>
        <end position="370"/>
    </location>
</feature>
<dbReference type="PANTHER" id="PTHR42810">
    <property type="entry name" value="PURINE PERMEASE C1399.01C-RELATED"/>
    <property type="match status" value="1"/>
</dbReference>
<protein>
    <recommendedName>
        <fullName evidence="10">Xanthine/uracil/vitamin C permease</fullName>
    </recommendedName>
</protein>
<evidence type="ECO:0008006" key="10">
    <source>
        <dbReference type="Google" id="ProtNLM"/>
    </source>
</evidence>
<name>A0A0C2DTU9_9BACT</name>
<dbReference type="GO" id="GO:0042907">
    <property type="term" value="F:xanthine transmembrane transporter activity"/>
    <property type="evidence" value="ECO:0007669"/>
    <property type="project" value="TreeGrafter"/>
</dbReference>
<feature type="transmembrane region" description="Helical" evidence="7">
    <location>
        <begin position="242"/>
        <end position="266"/>
    </location>
</feature>
<keyword evidence="4 7" id="KW-0812">Transmembrane</keyword>
<feature type="transmembrane region" description="Helical" evidence="7">
    <location>
        <begin position="81"/>
        <end position="100"/>
    </location>
</feature>
<evidence type="ECO:0000313" key="8">
    <source>
        <dbReference type="EMBL" id="KIH76879.1"/>
    </source>
</evidence>
<comment type="caution">
    <text evidence="8">The sequence shown here is derived from an EMBL/GenBank/DDBJ whole genome shotgun (WGS) entry which is preliminary data.</text>
</comment>
<proteinExistence type="inferred from homology"/>
<keyword evidence="9" id="KW-1185">Reference proteome</keyword>